<evidence type="ECO:0000313" key="3">
    <source>
        <dbReference type="Proteomes" id="UP001158576"/>
    </source>
</evidence>
<dbReference type="Pfam" id="PF00899">
    <property type="entry name" value="ThiF"/>
    <property type="match status" value="1"/>
</dbReference>
<keyword evidence="3" id="KW-1185">Reference proteome</keyword>
<reference evidence="2 3" key="1">
    <citation type="submission" date="2021-04" db="EMBL/GenBank/DDBJ databases">
        <authorList>
            <person name="Bliznina A."/>
        </authorList>
    </citation>
    <scope>NUCLEOTIDE SEQUENCE [LARGE SCALE GENOMIC DNA]</scope>
</reference>
<protein>
    <submittedName>
        <fullName evidence="2">Oidioi.mRNA.OKI2018_I69.chr2.g4018.t1.cds</fullName>
    </submittedName>
</protein>
<accession>A0ABN7SVZ9</accession>
<dbReference type="InterPro" id="IPR045886">
    <property type="entry name" value="ThiF/MoeB/HesA"/>
</dbReference>
<dbReference type="Gene3D" id="3.40.50.720">
    <property type="entry name" value="NAD(P)-binding Rossmann-like Domain"/>
    <property type="match status" value="1"/>
</dbReference>
<name>A0ABN7SVZ9_OIKDI</name>
<evidence type="ECO:0000259" key="1">
    <source>
        <dbReference type="Pfam" id="PF00899"/>
    </source>
</evidence>
<dbReference type="CDD" id="cd00757">
    <property type="entry name" value="ThiF_MoeB_HesA_family"/>
    <property type="match status" value="1"/>
</dbReference>
<dbReference type="Proteomes" id="UP001158576">
    <property type="component" value="Chromosome 2"/>
</dbReference>
<feature type="domain" description="THIF-type NAD/FAD binding fold" evidence="1">
    <location>
        <begin position="28"/>
        <end position="228"/>
    </location>
</feature>
<evidence type="ECO:0000313" key="2">
    <source>
        <dbReference type="EMBL" id="CAG5109486.1"/>
    </source>
</evidence>
<organism evidence="2 3">
    <name type="scientific">Oikopleura dioica</name>
    <name type="common">Tunicate</name>
    <dbReference type="NCBI Taxonomy" id="34765"/>
    <lineage>
        <taxon>Eukaryota</taxon>
        <taxon>Metazoa</taxon>
        <taxon>Chordata</taxon>
        <taxon>Tunicata</taxon>
        <taxon>Appendicularia</taxon>
        <taxon>Copelata</taxon>
        <taxon>Oikopleuridae</taxon>
        <taxon>Oikopleura</taxon>
    </lineage>
</organism>
<proteinExistence type="predicted"/>
<dbReference type="InterPro" id="IPR035985">
    <property type="entry name" value="Ubiquitin-activating_enz"/>
</dbReference>
<gene>
    <name evidence="2" type="ORF">OKIOD_LOCUS12783</name>
</gene>
<dbReference type="EMBL" id="OU015567">
    <property type="protein sequence ID" value="CAG5109486.1"/>
    <property type="molecule type" value="Genomic_DNA"/>
</dbReference>
<dbReference type="PANTHER" id="PTHR10953:SF102">
    <property type="entry name" value="ADENYLYLTRANSFERASE AND SULFURTRANSFERASE MOCS3"/>
    <property type="match status" value="1"/>
</dbReference>
<sequence>MEIITCASQIPTIERTRRSLTQAEFQRYSRQLILPELGRPGQENLINSSVLVVGCGGLGCPVIQYLAAAGVGTFGLVDNDVVDTSNIQRQILHMESDNGKLKVLSAAETIKSLNSTATVFLFNLTIDSSNAQQIVNQFDLVVDCTDNVATRYLLNDACFLSQKSRIPLVSGAALRWDGQVTVYKEESCCYRCVHPNPPAPESVTNCSDGGVIGAVCGVVGAIQGNWVNKEIYFY</sequence>
<dbReference type="SUPFAM" id="SSF69572">
    <property type="entry name" value="Activating enzymes of the ubiquitin-like proteins"/>
    <property type="match status" value="1"/>
</dbReference>
<dbReference type="PANTHER" id="PTHR10953">
    <property type="entry name" value="UBIQUITIN-ACTIVATING ENZYME E1"/>
    <property type="match status" value="1"/>
</dbReference>
<dbReference type="InterPro" id="IPR000594">
    <property type="entry name" value="ThiF_NAD_FAD-bd"/>
</dbReference>